<keyword evidence="11" id="KW-0539">Nucleus</keyword>
<dbReference type="PROSITE" id="PS51192">
    <property type="entry name" value="HELICASE_ATP_BIND_1"/>
    <property type="match status" value="1"/>
</dbReference>
<dbReference type="PROSITE" id="PS51194">
    <property type="entry name" value="HELICASE_CTER"/>
    <property type="match status" value="1"/>
</dbReference>
<dbReference type="GO" id="GO:0045003">
    <property type="term" value="P:double-strand break repair via synthesis-dependent strand annealing"/>
    <property type="evidence" value="ECO:0007669"/>
    <property type="project" value="TreeGrafter"/>
</dbReference>
<dbReference type="SMART" id="SM00487">
    <property type="entry name" value="DEXDc"/>
    <property type="match status" value="1"/>
</dbReference>
<evidence type="ECO:0000256" key="9">
    <source>
        <dbReference type="ARBA" id="ARBA00023125"/>
    </source>
</evidence>
<comment type="similarity">
    <text evidence="2">Belongs to the SNF2/RAD54 helicase family.</text>
</comment>
<dbReference type="GeneID" id="19896905"/>
<protein>
    <recommendedName>
        <fullName evidence="16">DNA repair protein rhp54</fullName>
    </recommendedName>
</protein>
<dbReference type="InterPro" id="IPR049730">
    <property type="entry name" value="SNF2/RAD54-like_C"/>
</dbReference>
<dbReference type="InterPro" id="IPR014001">
    <property type="entry name" value="Helicase_ATP-bd"/>
</dbReference>
<dbReference type="Pfam" id="PF00271">
    <property type="entry name" value="Helicase_C"/>
    <property type="match status" value="1"/>
</dbReference>
<dbReference type="OMA" id="YTEHERM"/>
<gene>
    <name evidence="14" type="ORF">PNEG_03218</name>
</gene>
<dbReference type="eggNOG" id="KOG0390">
    <property type="taxonomic scope" value="Eukaryota"/>
</dbReference>
<keyword evidence="3" id="KW-0597">Phosphoprotein</keyword>
<keyword evidence="8" id="KW-0067">ATP-binding</keyword>
<dbReference type="GO" id="GO:0030491">
    <property type="term" value="P:heteroduplex formation"/>
    <property type="evidence" value="ECO:0007669"/>
    <property type="project" value="EnsemblFungi"/>
</dbReference>
<evidence type="ECO:0000259" key="13">
    <source>
        <dbReference type="PROSITE" id="PS51194"/>
    </source>
</evidence>
<dbReference type="GO" id="GO:0006338">
    <property type="term" value="P:chromatin remodeling"/>
    <property type="evidence" value="ECO:0007669"/>
    <property type="project" value="EnsemblFungi"/>
</dbReference>
<dbReference type="Pfam" id="PF00176">
    <property type="entry name" value="SNF2-rel_dom"/>
    <property type="match status" value="1"/>
</dbReference>
<evidence type="ECO:0000259" key="12">
    <source>
        <dbReference type="PROSITE" id="PS51192"/>
    </source>
</evidence>
<accession>M7NIH5</accession>
<keyword evidence="10" id="KW-0234">DNA repair</keyword>
<keyword evidence="6" id="KW-0378">Hydrolase</keyword>
<dbReference type="HOGENOM" id="CLU_000315_10_2_1"/>
<evidence type="ECO:0000256" key="2">
    <source>
        <dbReference type="ARBA" id="ARBA00007025"/>
    </source>
</evidence>
<evidence type="ECO:0000256" key="3">
    <source>
        <dbReference type="ARBA" id="ARBA00022553"/>
    </source>
</evidence>
<dbReference type="GO" id="GO:0032392">
    <property type="term" value="P:DNA geometric change"/>
    <property type="evidence" value="ECO:0007669"/>
    <property type="project" value="EnsemblFungi"/>
</dbReference>
<dbReference type="InterPro" id="IPR001650">
    <property type="entry name" value="Helicase_C-like"/>
</dbReference>
<dbReference type="AlphaFoldDB" id="M7NIH5"/>
<reference evidence="15" key="1">
    <citation type="journal article" date="2016" name="Nat. Commun.">
        <title>Genome analysis of three Pneumocystis species reveals adaptation mechanisms to life exclusively in mammalian hosts.</title>
        <authorList>
            <person name="Ma L."/>
            <person name="Chen Z."/>
            <person name="Huang D.W."/>
            <person name="Kutty G."/>
            <person name="Ishihara M."/>
            <person name="Wang H."/>
            <person name="Abouelleil A."/>
            <person name="Bishop L."/>
            <person name="Davey E."/>
            <person name="Deng R."/>
            <person name="Deng X."/>
            <person name="Fan L."/>
            <person name="Fantoni G."/>
            <person name="Fitzgerald M."/>
            <person name="Gogineni E."/>
            <person name="Goldberg J.M."/>
            <person name="Handley G."/>
            <person name="Hu X."/>
            <person name="Huber C."/>
            <person name="Jiao X."/>
            <person name="Jones K."/>
            <person name="Levin J.Z."/>
            <person name="Liu Y."/>
            <person name="Macdonald P."/>
            <person name="Melnikov A."/>
            <person name="Raley C."/>
            <person name="Sassi M."/>
            <person name="Sherman B.T."/>
            <person name="Song X."/>
            <person name="Sykes S."/>
            <person name="Tran B."/>
            <person name="Walsh L."/>
            <person name="Xia Y."/>
            <person name="Yang J."/>
            <person name="Young S."/>
            <person name="Zeng Q."/>
            <person name="Zheng X."/>
            <person name="Stephens R."/>
            <person name="Nusbaum C."/>
            <person name="Birren B.W."/>
            <person name="Azadi P."/>
            <person name="Lempicki R.A."/>
            <person name="Cuomo C.A."/>
            <person name="Kovacs J.A."/>
        </authorList>
    </citation>
    <scope>NUCLEOTIDE SEQUENCE [LARGE SCALE GENOMIC DNA]</scope>
    <source>
        <strain evidence="15">B123</strain>
    </source>
</reference>
<dbReference type="InterPro" id="IPR050496">
    <property type="entry name" value="SNF2_RAD54_helicase_repair"/>
</dbReference>
<evidence type="ECO:0000256" key="4">
    <source>
        <dbReference type="ARBA" id="ARBA00022741"/>
    </source>
</evidence>
<evidence type="ECO:0000256" key="11">
    <source>
        <dbReference type="ARBA" id="ARBA00023242"/>
    </source>
</evidence>
<dbReference type="GO" id="GO:0016817">
    <property type="term" value="F:hydrolase activity, acting on acid anhydrides"/>
    <property type="evidence" value="ECO:0007669"/>
    <property type="project" value="InterPro"/>
</dbReference>
<keyword evidence="7" id="KW-0347">Helicase</keyword>
<dbReference type="FunFam" id="3.40.50.300:FF:000332">
    <property type="entry name" value="DNA repair and recombination protein RAD54-like"/>
    <property type="match status" value="1"/>
</dbReference>
<dbReference type="Pfam" id="PF08658">
    <property type="entry name" value="Rad54_N"/>
    <property type="match status" value="1"/>
</dbReference>
<dbReference type="STRING" id="1069680.M7NIH5"/>
<keyword evidence="5" id="KW-0227">DNA damage</keyword>
<evidence type="ECO:0000256" key="7">
    <source>
        <dbReference type="ARBA" id="ARBA00022806"/>
    </source>
</evidence>
<dbReference type="GO" id="GO:0003677">
    <property type="term" value="F:DNA binding"/>
    <property type="evidence" value="ECO:0007669"/>
    <property type="project" value="UniProtKB-KW"/>
</dbReference>
<dbReference type="OrthoDB" id="413460at2759"/>
<dbReference type="InterPro" id="IPR027417">
    <property type="entry name" value="P-loop_NTPase"/>
</dbReference>
<sequence>MFRSLAPSHRKQKNLIEKNEVNYENNERGPLIEIGNGLSKAFKVPSYKKNPGLEEGRLRKKLKIYNEIREEEKEKKLFRKNSLVQIRDAREVLKQKFIIPMKDKEKENKYDKNRVPPTLGTLRPVKLIPKPLYDPHGEFSIVLYDPTIDSFLKEEDEVEIHKSISKIHKPLAEILGIKKEKNYTNVAVVIDPKLSKMLRPHQIEGVKFLYKCVTGIIDPRANGCIMADEMGLGKTLQCITLMWTLLKQSPQAKHSTIEKAIIVCPSSLVKNWENELDKWLGKGTINSLSIGKKTTREQLSTSLSKWASATGKDIVQPILIISYETLRMNIDQLKKCKIGLLLCDEGHRLKNSESLTFSALDSLKVQRRIILSGTPIQNDLSEYFSLINFVNPGLLGSRNEFRKTYELPILKGRDALGTDKDREIGDQKLEELSVLVNKFIIRRTNDLLSKYLPVKYEHVVFCNLSPFQKKLYQNFISSCEINNLIKGIESQPLKAIDFLKKLCNHPSLLDLKEDLKGFEHCFPSDFFSKNARGRNNDIKIEYSGKMMLLDRMLAKIRKDTNDKIVLISNYTQTLNLLEKLCRFRRYGTLRLDGTMSTNKRQKLVDKFNDPEGEEFVFLLSSKAGGCGLNLIGANRLILFDPDWNPAADQQALARVWRDGQKKDCFVYRFITTGTIEEKIFQRQSHKQSLSSCVVDDAQNVERHFSLDNLRQLFELNLNTLSDTHDTFKCKRCKDNKQFIKAPALLYGDTSTWNHFSKASLEKINDFLLRQEINNDVLSFVFQYISH</sequence>
<dbReference type="FunFam" id="3.40.50.10810:FF:000010">
    <property type="entry name" value="DNA repair and recombination protein RAD54-like"/>
    <property type="match status" value="1"/>
</dbReference>
<comment type="subcellular location">
    <subcellularLocation>
        <location evidence="1">Nucleus</location>
    </subcellularLocation>
</comment>
<dbReference type="GO" id="GO:0000722">
    <property type="term" value="P:telomere maintenance via recombination"/>
    <property type="evidence" value="ECO:0007669"/>
    <property type="project" value="EnsemblFungi"/>
</dbReference>
<name>M7NIH5_PNEMU</name>
<dbReference type="Gene3D" id="1.20.120.850">
    <property type="entry name" value="SWI2/SNF2 ATPases, N-terminal domain"/>
    <property type="match status" value="1"/>
</dbReference>
<evidence type="ECO:0000256" key="5">
    <source>
        <dbReference type="ARBA" id="ARBA00022763"/>
    </source>
</evidence>
<proteinExistence type="inferred from homology"/>
<dbReference type="GO" id="GO:0004386">
    <property type="term" value="F:helicase activity"/>
    <property type="evidence" value="ECO:0007669"/>
    <property type="project" value="UniProtKB-KW"/>
</dbReference>
<comment type="caution">
    <text evidence="14">The sequence shown here is derived from an EMBL/GenBank/DDBJ whole genome shotgun (WGS) entry which is preliminary data.</text>
</comment>
<keyword evidence="15" id="KW-1185">Reference proteome</keyword>
<organism evidence="14 15">
    <name type="scientific">Pneumocystis murina (strain B123)</name>
    <name type="common">Mouse pneumocystis pneumonia agent</name>
    <name type="synonym">Pneumocystis carinii f. sp. muris</name>
    <dbReference type="NCBI Taxonomy" id="1069680"/>
    <lineage>
        <taxon>Eukaryota</taxon>
        <taxon>Fungi</taxon>
        <taxon>Dikarya</taxon>
        <taxon>Ascomycota</taxon>
        <taxon>Taphrinomycotina</taxon>
        <taxon>Pneumocystomycetes</taxon>
        <taxon>Pneumocystaceae</taxon>
        <taxon>Pneumocystis</taxon>
    </lineage>
</organism>
<dbReference type="GO" id="GO:0005634">
    <property type="term" value="C:nucleus"/>
    <property type="evidence" value="ECO:0007669"/>
    <property type="project" value="UniProtKB-SubCell"/>
</dbReference>
<dbReference type="GO" id="GO:0015616">
    <property type="term" value="F:DNA translocase activity"/>
    <property type="evidence" value="ECO:0007669"/>
    <property type="project" value="EnsemblFungi"/>
</dbReference>
<evidence type="ECO:0000256" key="6">
    <source>
        <dbReference type="ARBA" id="ARBA00022801"/>
    </source>
</evidence>
<evidence type="ECO:0000256" key="1">
    <source>
        <dbReference type="ARBA" id="ARBA00004123"/>
    </source>
</evidence>
<dbReference type="VEuPathDB" id="FungiDB:PNEG_03218"/>
<dbReference type="InterPro" id="IPR013967">
    <property type="entry name" value="Rad54_N"/>
</dbReference>
<dbReference type="SMART" id="SM00490">
    <property type="entry name" value="HELICc"/>
    <property type="match status" value="1"/>
</dbReference>
<evidence type="ECO:0000313" key="15">
    <source>
        <dbReference type="Proteomes" id="UP000011958"/>
    </source>
</evidence>
<feature type="domain" description="Helicase C-terminal" evidence="13">
    <location>
        <begin position="548"/>
        <end position="705"/>
    </location>
</feature>
<evidence type="ECO:0000313" key="14">
    <source>
        <dbReference type="EMBL" id="EMR08378.1"/>
    </source>
</evidence>
<dbReference type="GO" id="GO:0005524">
    <property type="term" value="F:ATP binding"/>
    <property type="evidence" value="ECO:0007669"/>
    <property type="project" value="UniProtKB-KW"/>
</dbReference>
<feature type="domain" description="Helicase ATP-binding" evidence="12">
    <location>
        <begin position="215"/>
        <end position="393"/>
    </location>
</feature>
<dbReference type="GO" id="GO:0007131">
    <property type="term" value="P:reciprocal meiotic recombination"/>
    <property type="evidence" value="ECO:0007669"/>
    <property type="project" value="TreeGrafter"/>
</dbReference>
<dbReference type="RefSeq" id="XP_007875281.1">
    <property type="nucleotide sequence ID" value="XM_007877090.1"/>
</dbReference>
<dbReference type="PANTHER" id="PTHR45629:SF7">
    <property type="entry name" value="DNA EXCISION REPAIR PROTEIN ERCC-6-RELATED"/>
    <property type="match status" value="1"/>
</dbReference>
<evidence type="ECO:0000256" key="10">
    <source>
        <dbReference type="ARBA" id="ARBA00023204"/>
    </source>
</evidence>
<keyword evidence="9" id="KW-0238">DNA-binding</keyword>
<dbReference type="SUPFAM" id="SSF52540">
    <property type="entry name" value="P-loop containing nucleoside triphosphate hydrolases"/>
    <property type="match status" value="2"/>
</dbReference>
<evidence type="ECO:0008006" key="16">
    <source>
        <dbReference type="Google" id="ProtNLM"/>
    </source>
</evidence>
<dbReference type="CDD" id="cd18793">
    <property type="entry name" value="SF2_C_SNF"/>
    <property type="match status" value="1"/>
</dbReference>
<keyword evidence="4" id="KW-0547">Nucleotide-binding</keyword>
<dbReference type="PANTHER" id="PTHR45629">
    <property type="entry name" value="SNF2/RAD54 FAMILY MEMBER"/>
    <property type="match status" value="1"/>
</dbReference>
<dbReference type="InterPro" id="IPR000330">
    <property type="entry name" value="SNF2_N"/>
</dbReference>
<dbReference type="Proteomes" id="UP000011958">
    <property type="component" value="Unassembled WGS sequence"/>
</dbReference>
<dbReference type="EMBL" id="AFWA02000010">
    <property type="protein sequence ID" value="EMR08378.1"/>
    <property type="molecule type" value="Genomic_DNA"/>
</dbReference>
<evidence type="ECO:0000256" key="8">
    <source>
        <dbReference type="ARBA" id="ARBA00022840"/>
    </source>
</evidence>
<dbReference type="Gene3D" id="3.40.50.10810">
    <property type="entry name" value="Tandem AAA-ATPase domain"/>
    <property type="match status" value="1"/>
</dbReference>
<dbReference type="Gene3D" id="3.40.50.300">
    <property type="entry name" value="P-loop containing nucleotide triphosphate hydrolases"/>
    <property type="match status" value="1"/>
</dbReference>
<dbReference type="InterPro" id="IPR038718">
    <property type="entry name" value="SNF2-like_sf"/>
</dbReference>